<evidence type="ECO:0000313" key="1">
    <source>
        <dbReference type="EMBL" id="KKZ66024.1"/>
    </source>
</evidence>
<organism evidence="1 2">
    <name type="scientific">[Emmonsia] crescens</name>
    <dbReference type="NCBI Taxonomy" id="73230"/>
    <lineage>
        <taxon>Eukaryota</taxon>
        <taxon>Fungi</taxon>
        <taxon>Dikarya</taxon>
        <taxon>Ascomycota</taxon>
        <taxon>Pezizomycotina</taxon>
        <taxon>Eurotiomycetes</taxon>
        <taxon>Eurotiomycetidae</taxon>
        <taxon>Onygenales</taxon>
        <taxon>Ajellomycetaceae</taxon>
        <taxon>Emergomyces</taxon>
    </lineage>
</organism>
<dbReference type="AlphaFoldDB" id="A0A0G2J4N7"/>
<dbReference type="InterPro" id="IPR021842">
    <property type="entry name" value="DUF3435"/>
</dbReference>
<accession>A0A0G2J4N7</accession>
<sequence>MDFWISMRAIRIREDLIDLYTRTRDSALVPLLQERQREVSNTRRRLRDKLMHKLRREFSRNQAVVDIKRQLSRSRSAVDDE</sequence>
<evidence type="ECO:0000313" key="2">
    <source>
        <dbReference type="Proteomes" id="UP000034164"/>
    </source>
</evidence>
<comment type="caution">
    <text evidence="1">The sequence shown here is derived from an EMBL/GenBank/DDBJ whole genome shotgun (WGS) entry which is preliminary data.</text>
</comment>
<name>A0A0G2J4N7_9EURO</name>
<feature type="non-terminal residue" evidence="1">
    <location>
        <position position="81"/>
    </location>
</feature>
<dbReference type="VEuPathDB" id="FungiDB:EMCG_08223"/>
<dbReference type="OrthoDB" id="4485682at2759"/>
<proteinExistence type="predicted"/>
<dbReference type="Proteomes" id="UP000034164">
    <property type="component" value="Unassembled WGS sequence"/>
</dbReference>
<dbReference type="Pfam" id="PF11917">
    <property type="entry name" value="DUF3435"/>
    <property type="match status" value="1"/>
</dbReference>
<dbReference type="EMBL" id="LCZI01000542">
    <property type="protein sequence ID" value="KKZ66024.1"/>
    <property type="molecule type" value="Genomic_DNA"/>
</dbReference>
<gene>
    <name evidence="1" type="ORF">EMCG_08223</name>
</gene>
<protein>
    <submittedName>
        <fullName evidence="1">Uncharacterized protein</fullName>
    </submittedName>
</protein>
<reference evidence="2" key="1">
    <citation type="journal article" date="2015" name="PLoS Genet.">
        <title>The dynamic genome and transcriptome of the human fungal pathogen Blastomyces and close relative Emmonsia.</title>
        <authorList>
            <person name="Munoz J.F."/>
            <person name="Gauthier G.M."/>
            <person name="Desjardins C.A."/>
            <person name="Gallo J.E."/>
            <person name="Holder J."/>
            <person name="Sullivan T.D."/>
            <person name="Marty A.J."/>
            <person name="Carmen J.C."/>
            <person name="Chen Z."/>
            <person name="Ding L."/>
            <person name="Gujja S."/>
            <person name="Magrini V."/>
            <person name="Misas E."/>
            <person name="Mitreva M."/>
            <person name="Priest M."/>
            <person name="Saif S."/>
            <person name="Whiston E.A."/>
            <person name="Young S."/>
            <person name="Zeng Q."/>
            <person name="Goldman W.E."/>
            <person name="Mardis E.R."/>
            <person name="Taylor J.W."/>
            <person name="McEwen J.G."/>
            <person name="Clay O.K."/>
            <person name="Klein B.S."/>
            <person name="Cuomo C.A."/>
        </authorList>
    </citation>
    <scope>NUCLEOTIDE SEQUENCE [LARGE SCALE GENOMIC DNA]</scope>
    <source>
        <strain evidence="2">UAMH 3008</strain>
    </source>
</reference>